<dbReference type="AlphaFoldDB" id="A0A813F042"/>
<dbReference type="Proteomes" id="UP000654075">
    <property type="component" value="Unassembled WGS sequence"/>
</dbReference>
<organism evidence="2 3">
    <name type="scientific">Polarella glacialis</name>
    <name type="common">Dinoflagellate</name>
    <dbReference type="NCBI Taxonomy" id="89957"/>
    <lineage>
        <taxon>Eukaryota</taxon>
        <taxon>Sar</taxon>
        <taxon>Alveolata</taxon>
        <taxon>Dinophyceae</taxon>
        <taxon>Suessiales</taxon>
        <taxon>Suessiaceae</taxon>
        <taxon>Polarella</taxon>
    </lineage>
</organism>
<feature type="region of interest" description="Disordered" evidence="1">
    <location>
        <begin position="53"/>
        <end position="110"/>
    </location>
</feature>
<proteinExistence type="predicted"/>
<keyword evidence="3" id="KW-1185">Reference proteome</keyword>
<name>A0A813F042_POLGL</name>
<protein>
    <submittedName>
        <fullName evidence="2">Uncharacterized protein</fullName>
    </submittedName>
</protein>
<accession>A0A813F042</accession>
<evidence type="ECO:0000256" key="1">
    <source>
        <dbReference type="SAM" id="MobiDB-lite"/>
    </source>
</evidence>
<gene>
    <name evidence="2" type="ORF">PGLA1383_LOCUS24833</name>
</gene>
<reference evidence="2" key="1">
    <citation type="submission" date="2021-02" db="EMBL/GenBank/DDBJ databases">
        <authorList>
            <person name="Dougan E. K."/>
            <person name="Rhodes N."/>
            <person name="Thang M."/>
            <person name="Chan C."/>
        </authorList>
    </citation>
    <scope>NUCLEOTIDE SEQUENCE</scope>
</reference>
<dbReference type="EMBL" id="CAJNNV010019964">
    <property type="protein sequence ID" value="CAE8606877.1"/>
    <property type="molecule type" value="Genomic_DNA"/>
</dbReference>
<feature type="region of interest" description="Disordered" evidence="1">
    <location>
        <begin position="1"/>
        <end position="23"/>
    </location>
</feature>
<comment type="caution">
    <text evidence="2">The sequence shown here is derived from an EMBL/GenBank/DDBJ whole genome shotgun (WGS) entry which is preliminary data.</text>
</comment>
<sequence length="171" mass="18556">MDWASRPDAGASEEGAKEARGKLHRQHIGHLIASILEEVSVLENLAHEEGAASLQHGVPDLVEVPAPRDGQSDRPDCETAPQRTKSLLWEPPDPDLSPSHEETTTQEEPEELAKNADDALFALSTVQALLHDREVMSENLRDYSAALSMVLAELGRLRAKAAQLGSARSQA</sequence>
<feature type="non-terminal residue" evidence="2">
    <location>
        <position position="171"/>
    </location>
</feature>
<evidence type="ECO:0000313" key="2">
    <source>
        <dbReference type="EMBL" id="CAE8606877.1"/>
    </source>
</evidence>
<evidence type="ECO:0000313" key="3">
    <source>
        <dbReference type="Proteomes" id="UP000654075"/>
    </source>
</evidence>